<dbReference type="CDD" id="cd00609">
    <property type="entry name" value="AAT_like"/>
    <property type="match status" value="1"/>
</dbReference>
<dbReference type="GeneID" id="24890739"/>
<keyword evidence="3 4" id="KW-0808">Transferase</keyword>
<evidence type="ECO:0000313" key="7">
    <source>
        <dbReference type="Proteomes" id="UP000028781"/>
    </source>
</evidence>
<dbReference type="InterPro" id="IPR004839">
    <property type="entry name" value="Aminotransferase_I/II_large"/>
</dbReference>
<dbReference type="PANTHER" id="PTHR42832">
    <property type="entry name" value="AMINO ACID AMINOTRANSFERASE"/>
    <property type="match status" value="1"/>
</dbReference>
<dbReference type="GO" id="GO:0008483">
    <property type="term" value="F:transaminase activity"/>
    <property type="evidence" value="ECO:0007669"/>
    <property type="project" value="UniProtKB-KW"/>
</dbReference>
<keyword evidence="7" id="KW-1185">Reference proteome</keyword>
<evidence type="ECO:0000256" key="4">
    <source>
        <dbReference type="RuleBase" id="RU000481"/>
    </source>
</evidence>
<evidence type="ECO:0000259" key="5">
    <source>
        <dbReference type="Pfam" id="PF00155"/>
    </source>
</evidence>
<reference evidence="6 7" key="1">
    <citation type="journal article" date="2015" name="Int. J. Syst. Evol. Microbiol.">
        <title>M ethanocaldococcus bathoardescens sp. nov., a hyperthermophilic methanogen isolated from a volcanically active deep-sea hydrothermal vent.</title>
        <authorList>
            <person name="Stewart L.C."/>
            <person name="Jung J.H."/>
            <person name="Kim Y.T."/>
            <person name="Kwon S.W."/>
            <person name="Park C.S."/>
            <person name="Holden J.F."/>
        </authorList>
    </citation>
    <scope>NUCLEOTIDE SEQUENCE [LARGE SCALE GENOMIC DNA]</scope>
    <source>
        <strain evidence="6 7">JH146</strain>
    </source>
</reference>
<feature type="domain" description="Aminotransferase class I/classII large" evidence="5">
    <location>
        <begin position="46"/>
        <end position="369"/>
    </location>
</feature>
<dbReference type="InterPro" id="IPR015422">
    <property type="entry name" value="PyrdxlP-dep_Trfase_small"/>
</dbReference>
<protein>
    <recommendedName>
        <fullName evidence="4">Aminotransferase</fullName>
        <ecNumber evidence="4">2.6.1.-</ecNumber>
    </recommendedName>
</protein>
<evidence type="ECO:0000256" key="3">
    <source>
        <dbReference type="ARBA" id="ARBA00022679"/>
    </source>
</evidence>
<dbReference type="Proteomes" id="UP000028781">
    <property type="component" value="Chromosome"/>
</dbReference>
<organism evidence="6 7">
    <name type="scientific">Methanocaldococcus bathoardescens</name>
    <dbReference type="NCBI Taxonomy" id="1301915"/>
    <lineage>
        <taxon>Archaea</taxon>
        <taxon>Methanobacteriati</taxon>
        <taxon>Methanobacteriota</taxon>
        <taxon>Methanomada group</taxon>
        <taxon>Methanococci</taxon>
        <taxon>Methanococcales</taxon>
        <taxon>Methanocaldococcaceae</taxon>
        <taxon>Methanocaldococcus</taxon>
    </lineage>
</organism>
<dbReference type="RefSeq" id="WP_048201209.1">
    <property type="nucleotide sequence ID" value="NZ_CP009149.1"/>
</dbReference>
<dbReference type="EC" id="2.6.1.-" evidence="4"/>
<evidence type="ECO:0000256" key="2">
    <source>
        <dbReference type="ARBA" id="ARBA00022576"/>
    </source>
</evidence>
<dbReference type="OrthoDB" id="372018at2157"/>
<dbReference type="Gene3D" id="3.40.640.10">
    <property type="entry name" value="Type I PLP-dependent aspartate aminotransferase-like (Major domain)"/>
    <property type="match status" value="1"/>
</dbReference>
<comment type="similarity">
    <text evidence="4">Belongs to the class-I pyridoxal-phosphate-dependent aminotransferase family.</text>
</comment>
<dbReference type="AlphaFoldDB" id="A0A076L9L6"/>
<evidence type="ECO:0000256" key="1">
    <source>
        <dbReference type="ARBA" id="ARBA00001933"/>
    </source>
</evidence>
<proteinExistence type="inferred from homology"/>
<dbReference type="GO" id="GO:0030170">
    <property type="term" value="F:pyridoxal phosphate binding"/>
    <property type="evidence" value="ECO:0007669"/>
    <property type="project" value="InterPro"/>
</dbReference>
<gene>
    <name evidence="6" type="ORF">JH146_0149</name>
</gene>
<dbReference type="InterPro" id="IPR015424">
    <property type="entry name" value="PyrdxlP-dep_Trfase"/>
</dbReference>
<comment type="cofactor">
    <cofactor evidence="1 4">
        <name>pyridoxal 5'-phosphate</name>
        <dbReference type="ChEBI" id="CHEBI:597326"/>
    </cofactor>
</comment>
<evidence type="ECO:0000313" key="6">
    <source>
        <dbReference type="EMBL" id="AIJ05000.1"/>
    </source>
</evidence>
<sequence length="418" mass="47823">MESYIQNLFAERIGGKKFGKEDVIYKFEKIKRAKQEAMKRHPDMELIDMGVGEPDEMADPEVIRVLCEEAKKWENRGYADNGIQELKDAVPPYMEKVYGVKDIDPVNEVIHSMGSKPALAYITSAFINPGDVTLMTVPGYPVTATHTKWYGGEVYNLPLLEENDFLPDLESIPEDIKKRAKILYLNYPNNPTGAQATKKFYKEVVDFAFENEVIVVQDAAYGALVYDGKPLSFLSVKDAKEVGVEIHSFSKAFNMTGWRLAFLVGNELIIKAFATVKDNFDSGQFIPIQKAGIYCLQHPEITERVRQKYERRLRKMVKILNEVGFKARMPGGTFYLYVKSPRRANGIEFETAEDFSQHLIKEKLISTVPWDDAGHYLRLAACFVAKDENGNPTTEEKYEDMVLEEFKRRLEDLDLEFE</sequence>
<dbReference type="EMBL" id="CP009149">
    <property type="protein sequence ID" value="AIJ05000.1"/>
    <property type="molecule type" value="Genomic_DNA"/>
</dbReference>
<dbReference type="HOGENOM" id="CLU_017584_4_5_2"/>
<dbReference type="InterPro" id="IPR004838">
    <property type="entry name" value="NHTrfase_class1_PyrdxlP-BS"/>
</dbReference>
<dbReference type="Pfam" id="PF00155">
    <property type="entry name" value="Aminotran_1_2"/>
    <property type="match status" value="1"/>
</dbReference>
<dbReference type="Gene3D" id="3.90.1150.10">
    <property type="entry name" value="Aspartate Aminotransferase, domain 1"/>
    <property type="match status" value="1"/>
</dbReference>
<dbReference type="NCBIfam" id="NF004937">
    <property type="entry name" value="PRK06290.1"/>
    <property type="match status" value="1"/>
</dbReference>
<dbReference type="STRING" id="1301915.JH146_0149"/>
<dbReference type="SUPFAM" id="SSF53383">
    <property type="entry name" value="PLP-dependent transferases"/>
    <property type="match status" value="1"/>
</dbReference>
<accession>A0A076L9L6</accession>
<dbReference type="InterPro" id="IPR050881">
    <property type="entry name" value="LL-DAP_aminotransferase"/>
</dbReference>
<dbReference type="InterPro" id="IPR015421">
    <property type="entry name" value="PyrdxlP-dep_Trfase_major"/>
</dbReference>
<keyword evidence="2 4" id="KW-0032">Aminotransferase</keyword>
<dbReference type="PROSITE" id="PS00105">
    <property type="entry name" value="AA_TRANSFER_CLASS_1"/>
    <property type="match status" value="1"/>
</dbReference>
<dbReference type="KEGG" id="mjh:JH146_0149"/>
<name>A0A076L9L6_9EURY</name>
<dbReference type="PANTHER" id="PTHR42832:SF3">
    <property type="entry name" value="L-GLUTAMINE--4-(METHYLSULFANYL)-2-OXOBUTANOATE AMINOTRANSFERASE"/>
    <property type="match status" value="1"/>
</dbReference>